<proteinExistence type="predicted"/>
<dbReference type="Proteomes" id="UP000249782">
    <property type="component" value="Unassembled WGS sequence"/>
</dbReference>
<accession>A0A328PEB1</accession>
<dbReference type="Pfam" id="PF13197">
    <property type="entry name" value="DUF4013"/>
    <property type="match status" value="1"/>
</dbReference>
<comment type="caution">
    <text evidence="2">The sequence shown here is derived from an EMBL/GenBank/DDBJ whole genome shotgun (WGS) entry which is preliminary data.</text>
</comment>
<evidence type="ECO:0000313" key="2">
    <source>
        <dbReference type="EMBL" id="RAO79571.1"/>
    </source>
</evidence>
<dbReference type="RefSeq" id="WP_112093400.1">
    <property type="nucleotide sequence ID" value="NZ_QLOE01000002.1"/>
</dbReference>
<name>A0A328PEB1_9EURY</name>
<dbReference type="OrthoDB" id="107590at2157"/>
<reference evidence="2 3" key="1">
    <citation type="submission" date="2018-06" db="EMBL/GenBank/DDBJ databases">
        <title>Draft genome sequence of hyperthermophilic methanogen Methanothermobacter tenebrarum sp. MCM-B 1447.</title>
        <authorList>
            <person name="Pore S.D."/>
            <person name="Dagar S."/>
            <person name="Dhakephalkar P.K."/>
        </authorList>
    </citation>
    <scope>NUCLEOTIDE SEQUENCE [LARGE SCALE GENOMIC DNA]</scope>
    <source>
        <strain evidence="2 3">MCM B 1447</strain>
    </source>
</reference>
<feature type="transmembrane region" description="Helical" evidence="1">
    <location>
        <begin position="179"/>
        <end position="202"/>
    </location>
</feature>
<keyword evidence="1" id="KW-1133">Transmembrane helix</keyword>
<dbReference type="InterPro" id="IPR025098">
    <property type="entry name" value="DUF4013"/>
</dbReference>
<feature type="transmembrane region" description="Helical" evidence="1">
    <location>
        <begin position="214"/>
        <end position="237"/>
    </location>
</feature>
<keyword evidence="3" id="KW-1185">Reference proteome</keyword>
<feature type="transmembrane region" description="Helical" evidence="1">
    <location>
        <begin position="131"/>
        <end position="153"/>
    </location>
</feature>
<feature type="transmembrane region" description="Helical" evidence="1">
    <location>
        <begin position="21"/>
        <end position="41"/>
    </location>
</feature>
<sequence length="246" mass="27502">MNIQEIIGDAIKYPASNWRKLITLGILFLLVNSLPLLGGLLPAPLPVLIGVSLILMLIPLFFVIGYAFRVLRTTIAGFDELPEFDKIWGMFIDGLKVSSVAIVYMIIPWLIMNIGPFIAHSNPTASSITRLLGIIIAIIFGLLLTIAIAHMAANDRFKAAFRFREILDVISEIGWGKYILWYIIVAIIVWIISFILNFIITLGYIGLNIATGPLLAYIIANLLYAIFIRSYLSLFYLRALGLLYPK</sequence>
<feature type="transmembrane region" description="Helical" evidence="1">
    <location>
        <begin position="88"/>
        <end position="111"/>
    </location>
</feature>
<feature type="transmembrane region" description="Helical" evidence="1">
    <location>
        <begin position="47"/>
        <end position="68"/>
    </location>
</feature>
<gene>
    <name evidence="2" type="ORF">DPC56_01975</name>
</gene>
<protein>
    <recommendedName>
        <fullName evidence="4">DUF4013 domain-containing protein</fullName>
    </recommendedName>
</protein>
<evidence type="ECO:0000256" key="1">
    <source>
        <dbReference type="SAM" id="Phobius"/>
    </source>
</evidence>
<evidence type="ECO:0000313" key="3">
    <source>
        <dbReference type="Proteomes" id="UP000249782"/>
    </source>
</evidence>
<dbReference type="EMBL" id="QLOE01000002">
    <property type="protein sequence ID" value="RAO79571.1"/>
    <property type="molecule type" value="Genomic_DNA"/>
</dbReference>
<organism evidence="2 3">
    <name type="scientific">Methanothermobacter tenebrarum</name>
    <dbReference type="NCBI Taxonomy" id="680118"/>
    <lineage>
        <taxon>Archaea</taxon>
        <taxon>Methanobacteriati</taxon>
        <taxon>Methanobacteriota</taxon>
        <taxon>Methanomada group</taxon>
        <taxon>Methanobacteria</taxon>
        <taxon>Methanobacteriales</taxon>
        <taxon>Methanobacteriaceae</taxon>
        <taxon>Methanothermobacter</taxon>
    </lineage>
</organism>
<keyword evidence="1" id="KW-0812">Transmembrane</keyword>
<keyword evidence="1" id="KW-0472">Membrane</keyword>
<evidence type="ECO:0008006" key="4">
    <source>
        <dbReference type="Google" id="ProtNLM"/>
    </source>
</evidence>
<dbReference type="AlphaFoldDB" id="A0A328PEB1"/>